<dbReference type="SFLD" id="SFLDS00003">
    <property type="entry name" value="Haloacid_Dehalogenase"/>
    <property type="match status" value="1"/>
</dbReference>
<dbReference type="InterPro" id="IPR004014">
    <property type="entry name" value="ATPase_P-typ_cation-transptr_N"/>
</dbReference>
<feature type="transmembrane region" description="Helical" evidence="11">
    <location>
        <begin position="253"/>
        <end position="272"/>
    </location>
</feature>
<feature type="domain" description="Cation-transporting P-type ATPase N-terminal" evidence="13">
    <location>
        <begin position="197"/>
        <end position="248"/>
    </location>
</feature>
<feature type="transmembrane region" description="Helical" evidence="11">
    <location>
        <begin position="1004"/>
        <end position="1025"/>
    </location>
</feature>
<evidence type="ECO:0000256" key="7">
    <source>
        <dbReference type="ARBA" id="ARBA00022842"/>
    </source>
</evidence>
<feature type="domain" description="P-type ATPase A" evidence="12">
    <location>
        <begin position="298"/>
        <end position="411"/>
    </location>
</feature>
<dbReference type="Pfam" id="PF12409">
    <property type="entry name" value="P5-ATPase"/>
    <property type="match status" value="1"/>
</dbReference>
<evidence type="ECO:0000256" key="4">
    <source>
        <dbReference type="ARBA" id="ARBA00022723"/>
    </source>
</evidence>
<dbReference type="InterPro" id="IPR023298">
    <property type="entry name" value="ATPase_P-typ_TM_dom_sf"/>
</dbReference>
<dbReference type="SUPFAM" id="SSF81660">
    <property type="entry name" value="Metal cation-transporting ATPase, ATP-binding domain N"/>
    <property type="match status" value="1"/>
</dbReference>
<evidence type="ECO:0000313" key="15">
    <source>
        <dbReference type="Proteomes" id="UP000694888"/>
    </source>
</evidence>
<dbReference type="PANTHER" id="PTHR45630">
    <property type="entry name" value="CATION-TRANSPORTING ATPASE-RELATED"/>
    <property type="match status" value="1"/>
</dbReference>
<dbReference type="Gene3D" id="3.40.1110.10">
    <property type="entry name" value="Calcium-transporting ATPase, cytoplasmic domain N"/>
    <property type="match status" value="1"/>
</dbReference>
<keyword evidence="7" id="KW-0460">Magnesium</keyword>
<dbReference type="SUPFAM" id="SSF56784">
    <property type="entry name" value="HAD-like"/>
    <property type="match status" value="1"/>
</dbReference>
<dbReference type="NCBIfam" id="TIGR01657">
    <property type="entry name" value="P-ATPase-V"/>
    <property type="match status" value="1"/>
</dbReference>
<evidence type="ECO:0000256" key="11">
    <source>
        <dbReference type="SAM" id="Phobius"/>
    </source>
</evidence>
<keyword evidence="5" id="KW-0547">Nucleotide-binding</keyword>
<evidence type="ECO:0000256" key="3">
    <source>
        <dbReference type="ARBA" id="ARBA00022692"/>
    </source>
</evidence>
<dbReference type="Gene3D" id="3.40.50.1000">
    <property type="entry name" value="HAD superfamily/HAD-like"/>
    <property type="match status" value="2"/>
</dbReference>
<feature type="transmembrane region" description="Helical" evidence="11">
    <location>
        <begin position="1128"/>
        <end position="1149"/>
    </location>
</feature>
<keyword evidence="10 11" id="KW-0472">Membrane</keyword>
<dbReference type="CDD" id="cd07542">
    <property type="entry name" value="P-type_ATPase_cation"/>
    <property type="match status" value="1"/>
</dbReference>
<evidence type="ECO:0000313" key="16">
    <source>
        <dbReference type="RefSeq" id="XP_012945191.1"/>
    </source>
</evidence>
<evidence type="ECO:0000256" key="9">
    <source>
        <dbReference type="ARBA" id="ARBA00022989"/>
    </source>
</evidence>
<reference evidence="16" key="1">
    <citation type="submission" date="2025-08" db="UniProtKB">
        <authorList>
            <consortium name="RefSeq"/>
        </authorList>
    </citation>
    <scope>IDENTIFICATION</scope>
</reference>
<protein>
    <submittedName>
        <fullName evidence="16">Probable cation-transporting ATPase 13A3</fullName>
    </submittedName>
</protein>
<evidence type="ECO:0000256" key="10">
    <source>
        <dbReference type="ARBA" id="ARBA00023136"/>
    </source>
</evidence>
<dbReference type="PANTHER" id="PTHR45630:SF2">
    <property type="entry name" value="POLYAMINE-TRANSPORTING ATPASE 13A2"/>
    <property type="match status" value="1"/>
</dbReference>
<dbReference type="GeneID" id="101853592"/>
<dbReference type="InterPro" id="IPR001757">
    <property type="entry name" value="P_typ_ATPase"/>
</dbReference>
<feature type="transmembrane region" description="Helical" evidence="11">
    <location>
        <begin position="47"/>
        <end position="66"/>
    </location>
</feature>
<dbReference type="InterPro" id="IPR023214">
    <property type="entry name" value="HAD_sf"/>
</dbReference>
<dbReference type="Proteomes" id="UP000694888">
    <property type="component" value="Unplaced"/>
</dbReference>
<feature type="transmembrane region" description="Helical" evidence="11">
    <location>
        <begin position="1169"/>
        <end position="1192"/>
    </location>
</feature>
<feature type="transmembrane region" description="Helical" evidence="11">
    <location>
        <begin position="225"/>
        <end position="247"/>
    </location>
</feature>
<dbReference type="InterPro" id="IPR059000">
    <property type="entry name" value="ATPase_P-type_domA"/>
</dbReference>
<feature type="transmembrane region" description="Helical" evidence="11">
    <location>
        <begin position="1098"/>
        <end position="1116"/>
    </location>
</feature>
<keyword evidence="3 11" id="KW-0812">Transmembrane</keyword>
<dbReference type="Pfam" id="PF00122">
    <property type="entry name" value="E1-E2_ATPase"/>
    <property type="match status" value="1"/>
</dbReference>
<feature type="transmembrane region" description="Helical" evidence="11">
    <location>
        <begin position="978"/>
        <end position="998"/>
    </location>
</feature>
<dbReference type="InterPro" id="IPR018303">
    <property type="entry name" value="ATPase_P-typ_P_site"/>
</dbReference>
<dbReference type="SUPFAM" id="SSF81665">
    <property type="entry name" value="Calcium ATPase, transmembrane domain M"/>
    <property type="match status" value="1"/>
</dbReference>
<feature type="transmembrane region" description="Helical" evidence="11">
    <location>
        <begin position="461"/>
        <end position="484"/>
    </location>
</feature>
<proteinExistence type="inferred from homology"/>
<evidence type="ECO:0000256" key="2">
    <source>
        <dbReference type="ARBA" id="ARBA00006000"/>
    </source>
</evidence>
<evidence type="ECO:0000256" key="5">
    <source>
        <dbReference type="ARBA" id="ARBA00022741"/>
    </source>
</evidence>
<sequence length="1258" mass="141789">MNHRTDSSATAVNVEPQFLLQSHHVLNKDTEDELHCWGYSDSRWRRMLFFLLVLLSVGLLLLVVHWRPQLECLLKRRRCSLYKAKYILIRTRFGVVSVVTVHVMTEPIEGPISFNAKLRDSENVGSYTEPSTTPTASSVDFSDDRTLLSSSWMSDSDGGLRYFDYQKTRYLWEQTKRSFRKLEDLSTGTACLDLYEKYKGLTGDQRASRSCLYGPNTMEIEVPSYWSLFIGEVLNPFYIFQIASIILWSFDSYYYYASCIFAISCLSIGISLRETRKQRVTLRNMVATQEGTMQVCTSAQEFVVKAEHELVPGDVIAIPPNGCVMTCDAVLTAGTCIVNESMLTGESVPVTKTPLPQQEDEEIYSPEIHKRHTLFSGTHIVQTRYYGQAKVLAVVVRTGYNTAKGDLVRAILFPKPLDFQFYRDAIRFILFLGGVASIGMTYSLTTYIINKEPWQRTILRVLDIVTVVVPPALPAAMTVGTVYAQNRLKRANIFCISPPRINFCGRINVFCFDKTGTLTEDGLDMWGVVPVEEHKFRHHVSDPSTLPRCPLLVGLASCHSLTIIDGELSGDPLDLIMFNAIKWHLEEPGTDTHKYDTIMPTVVKPYSSDTFLGEEEEFEALQREHPFEVGIIRQFTFSSSSQRMSVVTRVMGEDHMDIYCKGAPEKVASLCRPETVPEDFHSVLHSYSVQGFRVIALAYRPMDPKVTWHQVQRISREKVEKDLTFLGLLVLQNQLKPETAPVIRTLTQAQIRSVMVTGDMLQTAISVARNCGMVRRQDRVIIAHGHPPDKTNSARLTWEEAEKPNLSCSEDDTGSNEVDTDVENAPLLSETQRSLVTEVTESRTSKGQRYTSVSMEEHLSRKHLAINGKSFAVISKYFPELLPKICVEGTVFARMSPDQKCQLIEHLQKLDYMVGMCGDGANDCEALKAAHAGISLSEAEASVAAPFTSSVNNIECVVTAMREGRAALVTSFGCFKYMALYSFIQFVTVLILYTFLTNLADFEFLYIDLVITTSIAVLMGNTAAYHRLVKQKPPGSLVKASNLCSIIFQVTLVAGFQLAGFFYMQQQPFYNAPESNHTRELRTKVAKNAEETMTWESTVMFLLSSFMYISVAFTFSRGPPFRKPIYTNYLFLACLVLLFSFSTFLLLSPLDPLNTFFVMMPLQDTPFEFRIIILALVLGFFIVSNIVEWIAIDTRLLKCLYQGLGRLRKVPPTKYKEVQAEINAISWPPVNQVTFASSSPDTEDVSEVALEMESSSVH</sequence>
<dbReference type="InterPro" id="IPR047819">
    <property type="entry name" value="P5A-ATPase_N"/>
</dbReference>
<feature type="domain" description="P5B-type ATPase N-terminal" evidence="14">
    <location>
        <begin position="31"/>
        <end position="172"/>
    </location>
</feature>
<dbReference type="Gene3D" id="1.20.1110.10">
    <property type="entry name" value="Calcium-transporting ATPase, transmembrane domain"/>
    <property type="match status" value="1"/>
</dbReference>
<dbReference type="SUPFAM" id="SSF81653">
    <property type="entry name" value="Calcium ATPase, transduction domain A"/>
    <property type="match status" value="1"/>
</dbReference>
<keyword evidence="6" id="KW-0067">ATP-binding</keyword>
<organism evidence="15 16">
    <name type="scientific">Aplysia californica</name>
    <name type="common">California sea hare</name>
    <dbReference type="NCBI Taxonomy" id="6500"/>
    <lineage>
        <taxon>Eukaryota</taxon>
        <taxon>Metazoa</taxon>
        <taxon>Spiralia</taxon>
        <taxon>Lophotrochozoa</taxon>
        <taxon>Mollusca</taxon>
        <taxon>Gastropoda</taxon>
        <taxon>Heterobranchia</taxon>
        <taxon>Euthyneura</taxon>
        <taxon>Tectipleura</taxon>
        <taxon>Aplysiida</taxon>
        <taxon>Aplysioidea</taxon>
        <taxon>Aplysiidae</taxon>
        <taxon>Aplysia</taxon>
    </lineage>
</organism>
<dbReference type="NCBIfam" id="TIGR01494">
    <property type="entry name" value="ATPase_P-type"/>
    <property type="match status" value="2"/>
</dbReference>
<keyword evidence="4" id="KW-0479">Metal-binding</keyword>
<gene>
    <name evidence="16" type="primary">LOC101853592</name>
</gene>
<dbReference type="InterPro" id="IPR047821">
    <property type="entry name" value="P5B-type_ATPase"/>
</dbReference>
<evidence type="ECO:0000259" key="13">
    <source>
        <dbReference type="Pfam" id="PF00690"/>
    </source>
</evidence>
<evidence type="ECO:0000256" key="8">
    <source>
        <dbReference type="ARBA" id="ARBA00022967"/>
    </source>
</evidence>
<dbReference type="InterPro" id="IPR023299">
    <property type="entry name" value="ATPase_P-typ_cyto_dom_N"/>
</dbReference>
<feature type="transmembrane region" description="Helical" evidence="11">
    <location>
        <begin position="1046"/>
        <end position="1064"/>
    </location>
</feature>
<keyword evidence="15" id="KW-1185">Reference proteome</keyword>
<keyword evidence="9 11" id="KW-1133">Transmembrane helix</keyword>
<dbReference type="SFLD" id="SFLDF00027">
    <property type="entry name" value="p-type_atpase"/>
    <property type="match status" value="1"/>
</dbReference>
<evidence type="ECO:0000256" key="6">
    <source>
        <dbReference type="ARBA" id="ARBA00022840"/>
    </source>
</evidence>
<dbReference type="Pfam" id="PF00690">
    <property type="entry name" value="Cation_ATPase_N"/>
    <property type="match status" value="1"/>
</dbReference>
<dbReference type="PRINTS" id="PR00119">
    <property type="entry name" value="CATATPASE"/>
</dbReference>
<comment type="similarity">
    <text evidence="2">Belongs to the cation transport ATPase (P-type) (TC 3.A.3) family. Type V subfamily.</text>
</comment>
<dbReference type="RefSeq" id="XP_012945191.1">
    <property type="nucleotide sequence ID" value="XM_013089737.2"/>
</dbReference>
<dbReference type="Pfam" id="PF13246">
    <property type="entry name" value="Cation_ATPase"/>
    <property type="match status" value="1"/>
</dbReference>
<accession>A0ABM1ACQ9</accession>
<dbReference type="InterPro" id="IPR036412">
    <property type="entry name" value="HAD-like_sf"/>
</dbReference>
<feature type="transmembrane region" description="Helical" evidence="11">
    <location>
        <begin position="428"/>
        <end position="449"/>
    </location>
</feature>
<keyword evidence="8" id="KW-1278">Translocase</keyword>
<evidence type="ECO:0000259" key="14">
    <source>
        <dbReference type="Pfam" id="PF12409"/>
    </source>
</evidence>
<dbReference type="InterPro" id="IPR006544">
    <property type="entry name" value="P-type_TPase_V"/>
</dbReference>
<dbReference type="SFLD" id="SFLDG00002">
    <property type="entry name" value="C1.7:_P-type_atpase_like"/>
    <property type="match status" value="1"/>
</dbReference>
<dbReference type="InterPro" id="IPR008250">
    <property type="entry name" value="ATPase_P-typ_transduc_dom_A_sf"/>
</dbReference>
<name>A0ABM1ACQ9_APLCA</name>
<evidence type="ECO:0000259" key="12">
    <source>
        <dbReference type="Pfam" id="PF00122"/>
    </source>
</evidence>
<dbReference type="InterPro" id="IPR044492">
    <property type="entry name" value="P_typ_ATPase_HD_dom"/>
</dbReference>
<dbReference type="Gene3D" id="2.70.150.10">
    <property type="entry name" value="Calcium-transporting ATPase, cytoplasmic transduction domain A"/>
    <property type="match status" value="1"/>
</dbReference>
<comment type="subcellular location">
    <subcellularLocation>
        <location evidence="1">Membrane</location>
        <topology evidence="1">Multi-pass membrane protein</topology>
    </subcellularLocation>
</comment>
<dbReference type="PROSITE" id="PS00154">
    <property type="entry name" value="ATPASE_E1_E2"/>
    <property type="match status" value="1"/>
</dbReference>
<evidence type="ECO:0000256" key="1">
    <source>
        <dbReference type="ARBA" id="ARBA00004141"/>
    </source>
</evidence>